<dbReference type="Proteomes" id="UP001172386">
    <property type="component" value="Unassembled WGS sequence"/>
</dbReference>
<accession>A0ACC3AKJ0</accession>
<evidence type="ECO:0000313" key="1">
    <source>
        <dbReference type="EMBL" id="KAJ9664531.1"/>
    </source>
</evidence>
<keyword evidence="2" id="KW-1185">Reference proteome</keyword>
<gene>
    <name evidence="1" type="primary">BEM1</name>
    <name evidence="1" type="ORF">H2198_000182</name>
</gene>
<proteinExistence type="predicted"/>
<dbReference type="EMBL" id="JAPDRQ010000002">
    <property type="protein sequence ID" value="KAJ9664531.1"/>
    <property type="molecule type" value="Genomic_DNA"/>
</dbReference>
<comment type="caution">
    <text evidence="1">The sequence shown here is derived from an EMBL/GenBank/DDBJ whole genome shotgun (WGS) entry which is preliminary data.</text>
</comment>
<evidence type="ECO:0000313" key="2">
    <source>
        <dbReference type="Proteomes" id="UP001172386"/>
    </source>
</evidence>
<sequence length="602" mass="66721">MKAIRRSLKNDKERESRHAPHSSLHQKAPTAIIPPRKVIKALYDYQPTNRNGEELAFHKGDFFHVIGREDDTEWYEACNPQIPAAKGLVPVAFFEVIGKQQRQSGHSVRTSDGHDSGFSEKGLSAGLHDTPEPPPVPRPVMHTRGPSAAKAGAMVYGVVQYDFQAERPDELDAKAGESIIVVAQSNPEWFVAKPIRRLGGPGLIPVSFVQIIDLTTGQPVADPLAAVRVAGVPRVEEWKRTAAEYKNSSISLGQINTPQIGGMSSITQGMDKVSLQRQNQPQMQQIKPLPQAGAQPSSKVLAPIQASVPRYCFDNDMYWYIIECQMEDGRWWELSRYYADFYDLQIALIEKFPEEAGNAGKPRTLPYMPGPVAHVTDAISNGRRQNLDEYIKQIVGMPDHIREDILVRNLFAPKETDFEIDPNALNDDYRLSGHSLAQTQSRQSSGADSQNHNSYGAMLPPSTSARNGHQKRPSYSNHPNSSSTSANLPPTLHSQASNLTQNSADTTNSTTGDRGPLAPGGMVRAKIEFNNDIRTARIAQGIDLKGLHEQVKDRLMLSQGCEIKMRYRDDQKGTVVPLETKKDLDDAIRRNANLRLVVELAH</sequence>
<organism evidence="1 2">
    <name type="scientific">Neophaeococcomyces mojaviensis</name>
    <dbReference type="NCBI Taxonomy" id="3383035"/>
    <lineage>
        <taxon>Eukaryota</taxon>
        <taxon>Fungi</taxon>
        <taxon>Dikarya</taxon>
        <taxon>Ascomycota</taxon>
        <taxon>Pezizomycotina</taxon>
        <taxon>Eurotiomycetes</taxon>
        <taxon>Chaetothyriomycetidae</taxon>
        <taxon>Chaetothyriales</taxon>
        <taxon>Chaetothyriales incertae sedis</taxon>
        <taxon>Neophaeococcomyces</taxon>
    </lineage>
</organism>
<protein>
    <submittedName>
        <fullName evidence="1">Bud emergence protein 1</fullName>
    </submittedName>
</protein>
<reference evidence="1" key="1">
    <citation type="submission" date="2022-10" db="EMBL/GenBank/DDBJ databases">
        <title>Culturing micro-colonial fungi from biological soil crusts in the Mojave desert and describing Neophaeococcomyces mojavensis, and introducing the new genera and species Taxawa tesnikishii.</title>
        <authorList>
            <person name="Kurbessoian T."/>
            <person name="Stajich J.E."/>
        </authorList>
    </citation>
    <scope>NUCLEOTIDE SEQUENCE</scope>
    <source>
        <strain evidence="1">JES_112</strain>
    </source>
</reference>
<name>A0ACC3AKJ0_9EURO</name>